<dbReference type="NCBIfam" id="TIGR02957">
    <property type="entry name" value="SigX4"/>
    <property type="match status" value="1"/>
</dbReference>
<dbReference type="EMBL" id="CADCWG010000014">
    <property type="protein sequence ID" value="CAA9534856.1"/>
    <property type="molecule type" value="Genomic_DNA"/>
</dbReference>
<dbReference type="PANTHER" id="PTHR30173">
    <property type="entry name" value="SIGMA 19 FACTOR"/>
    <property type="match status" value="1"/>
</dbReference>
<dbReference type="Pfam" id="PF08281">
    <property type="entry name" value="Sigma70_r4_2"/>
    <property type="match status" value="1"/>
</dbReference>
<dbReference type="InterPro" id="IPR007627">
    <property type="entry name" value="RNA_pol_sigma70_r2"/>
</dbReference>
<dbReference type="Gene3D" id="1.10.1740.10">
    <property type="match status" value="1"/>
</dbReference>
<dbReference type="NCBIfam" id="TIGR02937">
    <property type="entry name" value="sigma70-ECF"/>
    <property type="match status" value="1"/>
</dbReference>
<proteinExistence type="predicted"/>
<dbReference type="InterPro" id="IPR013324">
    <property type="entry name" value="RNA_pol_sigma_r3/r4-like"/>
</dbReference>
<dbReference type="InterPro" id="IPR036388">
    <property type="entry name" value="WH-like_DNA-bd_sf"/>
</dbReference>
<name>A0A6J4TX59_9BACT</name>
<accession>A0A6J4TX59</accession>
<evidence type="ECO:0000313" key="4">
    <source>
        <dbReference type="EMBL" id="CAA9534856.1"/>
    </source>
</evidence>
<dbReference type="AlphaFoldDB" id="A0A6J4TX59"/>
<dbReference type="PANTHER" id="PTHR30173:SF36">
    <property type="entry name" value="ECF RNA POLYMERASE SIGMA FACTOR SIGJ"/>
    <property type="match status" value="1"/>
</dbReference>
<dbReference type="InterPro" id="IPR052704">
    <property type="entry name" value="ECF_Sigma-70_Domain"/>
</dbReference>
<dbReference type="SUPFAM" id="SSF88946">
    <property type="entry name" value="Sigma2 domain of RNA polymerase sigma factors"/>
    <property type="match status" value="1"/>
</dbReference>
<sequence length="298" mass="31975">MTTEETYAENRGRLFAIAYRMLGSAAEAEDVVQEAFVRWSTAIAEGTEVREPRAWLTTVTTRLAIDVLRDARVRRETYVGPWLPEPVATDGEAALDPGESVALAESLSVAFLVLLETLTPTERAAFLLHDVFAYPYAEVADVVGMPESTCRQLARRARARIAERRPRFAPPPAAAERLTASFIRACTSGDLDALRTLLADDVTFWSDGGGRAPAPRRPITGADRVARALVGLASSAKVPISSLPTRLNGQAGFVSVVEGMPFGAVTLDFAGERIVGIRLVVNPDKLGAVSGDVPEDVG</sequence>
<dbReference type="InterPro" id="IPR014303">
    <property type="entry name" value="RNA_pol_sigma-70_ECF"/>
</dbReference>
<dbReference type="GO" id="GO:0003677">
    <property type="term" value="F:DNA binding"/>
    <property type="evidence" value="ECO:0007669"/>
    <property type="project" value="InterPro"/>
</dbReference>
<dbReference type="GO" id="GO:0016987">
    <property type="term" value="F:sigma factor activity"/>
    <property type="evidence" value="ECO:0007669"/>
    <property type="project" value="InterPro"/>
</dbReference>
<dbReference type="InterPro" id="IPR014284">
    <property type="entry name" value="RNA_pol_sigma-70_dom"/>
</dbReference>
<dbReference type="Pfam" id="PF04542">
    <property type="entry name" value="Sigma70_r2"/>
    <property type="match status" value="1"/>
</dbReference>
<dbReference type="InterPro" id="IPR032710">
    <property type="entry name" value="NTF2-like_dom_sf"/>
</dbReference>
<feature type="domain" description="RNA polymerase sigma-70 region 2" evidence="2">
    <location>
        <begin position="7"/>
        <end position="72"/>
    </location>
</feature>
<dbReference type="SUPFAM" id="SSF88659">
    <property type="entry name" value="Sigma3 and sigma4 domains of RNA polymerase sigma factors"/>
    <property type="match status" value="1"/>
</dbReference>
<dbReference type="Gene3D" id="3.10.450.50">
    <property type="match status" value="1"/>
</dbReference>
<reference evidence="4" key="1">
    <citation type="submission" date="2020-02" db="EMBL/GenBank/DDBJ databases">
        <authorList>
            <person name="Meier V. D."/>
        </authorList>
    </citation>
    <scope>NUCLEOTIDE SEQUENCE</scope>
    <source>
        <strain evidence="4">AVDCRST_MAG49</strain>
    </source>
</reference>
<comment type="subunit">
    <text evidence="1">Interacts transiently with the RNA polymerase catalytic core formed by RpoA, RpoB, RpoC and RpoZ (2 alpha, 1 beta, 1 beta' and 1 omega subunit) to form the RNA polymerase holoenzyme that can initiate transcription.</text>
</comment>
<dbReference type="SUPFAM" id="SSF54427">
    <property type="entry name" value="NTF2-like"/>
    <property type="match status" value="1"/>
</dbReference>
<dbReference type="GO" id="GO:0006352">
    <property type="term" value="P:DNA-templated transcription initiation"/>
    <property type="evidence" value="ECO:0007669"/>
    <property type="project" value="InterPro"/>
</dbReference>
<dbReference type="Gene3D" id="1.10.10.10">
    <property type="entry name" value="Winged helix-like DNA-binding domain superfamily/Winged helix DNA-binding domain"/>
    <property type="match status" value="1"/>
</dbReference>
<gene>
    <name evidence="4" type="ORF">AVDCRST_MAG49-337</name>
</gene>
<feature type="domain" description="RNA polymerase sigma factor 70 region 4 type 2" evidence="3">
    <location>
        <begin position="110"/>
        <end position="161"/>
    </location>
</feature>
<protein>
    <submittedName>
        <fullName evidence="4">RNA polymerase sigma-70 factor</fullName>
    </submittedName>
</protein>
<evidence type="ECO:0000259" key="3">
    <source>
        <dbReference type="Pfam" id="PF08281"/>
    </source>
</evidence>
<dbReference type="InterPro" id="IPR013249">
    <property type="entry name" value="RNA_pol_sigma70_r4_t2"/>
</dbReference>
<evidence type="ECO:0000256" key="1">
    <source>
        <dbReference type="ARBA" id="ARBA00011344"/>
    </source>
</evidence>
<evidence type="ECO:0000259" key="2">
    <source>
        <dbReference type="Pfam" id="PF04542"/>
    </source>
</evidence>
<dbReference type="InterPro" id="IPR013325">
    <property type="entry name" value="RNA_pol_sigma_r2"/>
</dbReference>
<organism evidence="4">
    <name type="scientific">uncultured Thermomicrobiales bacterium</name>
    <dbReference type="NCBI Taxonomy" id="1645740"/>
    <lineage>
        <taxon>Bacteria</taxon>
        <taxon>Pseudomonadati</taxon>
        <taxon>Thermomicrobiota</taxon>
        <taxon>Thermomicrobia</taxon>
        <taxon>Thermomicrobiales</taxon>
        <taxon>environmental samples</taxon>
    </lineage>
</organism>
<dbReference type="NCBIfam" id="NF007214">
    <property type="entry name" value="PRK09636.1"/>
    <property type="match status" value="1"/>
</dbReference>